<dbReference type="GO" id="GO:0005886">
    <property type="term" value="C:plasma membrane"/>
    <property type="evidence" value="ECO:0007669"/>
    <property type="project" value="UniProtKB-SubCell"/>
</dbReference>
<evidence type="ECO:0000313" key="17">
    <source>
        <dbReference type="RefSeq" id="XP_029021021.1"/>
    </source>
</evidence>
<dbReference type="InterPro" id="IPR015919">
    <property type="entry name" value="Cadherin-like_sf"/>
</dbReference>
<dbReference type="FunFam" id="2.60.40.60:FF:000004">
    <property type="entry name" value="Protocadherin 1 gamma 2"/>
    <property type="match status" value="1"/>
</dbReference>
<evidence type="ECO:0000313" key="16">
    <source>
        <dbReference type="Proteomes" id="UP000515150"/>
    </source>
</evidence>
<evidence type="ECO:0000256" key="6">
    <source>
        <dbReference type="ARBA" id="ARBA00022737"/>
    </source>
</evidence>
<sequence>MAVTGIFWRIGGLAILFLFFHVSNGDVSYSFPEELKRGSVIGNIAKDLGLEANRLSTRKARIDTDGGDKHYCDINLRTGDLTVAERIDREGLCGDKASCVLKQELMLENPLELHRISLHVQDINDNSPQFNKELIHIDIRESAVKGARFPIEEAHDADIGKYSIQTYKLQNNDNFILGVGTNSVELVLNKELDREVLTELDLILTALDGGSPPRSGTALIRVSVLDANDNVPVFSQAIYKASVPENSPQGTVVATVTATDADAGVNGDVTYEFGHMSEEVKSMFTIDHKTGEINLKSTVDFETASSFELRVTAKDGLGLTSYAKVIIDVTDVNDNPPIIYLKSLSNPIPEDVSPGTEVGIINVQDRDSENNRQVRCSIQQNVPFKLVPSIKNYYSLVTTGQLDRELVSDYNITISATDEGSPPLSSSKTVHLSVADVNDNPPAFEEQSYSAYVSENNKPGSTLCSVAARDPDWRQNGTVIYSLLPAEVNGAPVSSYVSVNGDTGVIHAVRSFDYEQFRSFKVHVMARDNGSPPLSSNVTVSVFVSDVNDNSPQILYPAPEGNSFMTELVPKAAHGGSLVSKVIAVDADSGQNAWLSYHIVKSTDPGLFTIGVHSGEIRTQRDVLESDSMKQNLIVSVKDNGQPSLSATCSMYLLISDNLAEVPELKDISYDEKNSKLTSYLIIALVSVSTFFLTFIIIILGVRFCRRRKPRLLFDGAVAIPSAYLPPNYADVDGTGTLRSTYNYDAYLTTGSRTSDFKFVSSYNDNTLPADQTLRKSPSDFADAFGDSDGSPEVGTCHVTTVRSVEPVIYSLSCRSSFY</sequence>
<keyword evidence="6" id="KW-0677">Repeat</keyword>
<keyword evidence="10 13" id="KW-0472">Membrane</keyword>
<evidence type="ECO:0000256" key="2">
    <source>
        <dbReference type="ARBA" id="ARBA00004251"/>
    </source>
</evidence>
<dbReference type="RefSeq" id="XP_029021021.1">
    <property type="nucleotide sequence ID" value="XM_029165188.3"/>
</dbReference>
<dbReference type="InterPro" id="IPR020894">
    <property type="entry name" value="Cadherin_CS"/>
</dbReference>
<protein>
    <submittedName>
        <fullName evidence="17">Protocadherin beta-16-like</fullName>
    </submittedName>
</protein>
<dbReference type="Gene3D" id="2.60.40.60">
    <property type="entry name" value="Cadherins"/>
    <property type="match status" value="6"/>
</dbReference>
<keyword evidence="4 13" id="KW-0812">Transmembrane</keyword>
<evidence type="ECO:0000256" key="12">
    <source>
        <dbReference type="PROSITE-ProRule" id="PRU00043"/>
    </source>
</evidence>
<dbReference type="PRINTS" id="PR00205">
    <property type="entry name" value="CADHERIN"/>
</dbReference>
<dbReference type="SMART" id="SM00112">
    <property type="entry name" value="CA"/>
    <property type="match status" value="6"/>
</dbReference>
<feature type="domain" description="Cadherin" evidence="15">
    <location>
        <begin position="131"/>
        <end position="234"/>
    </location>
</feature>
<feature type="domain" description="Cadherin" evidence="15">
    <location>
        <begin position="445"/>
        <end position="554"/>
    </location>
</feature>
<feature type="signal peptide" evidence="14">
    <location>
        <begin position="1"/>
        <end position="25"/>
    </location>
</feature>
<keyword evidence="5 14" id="KW-0732">Signal</keyword>
<evidence type="ECO:0000256" key="4">
    <source>
        <dbReference type="ARBA" id="ARBA00022692"/>
    </source>
</evidence>
<evidence type="ECO:0000256" key="13">
    <source>
        <dbReference type="SAM" id="Phobius"/>
    </source>
</evidence>
<dbReference type="PROSITE" id="PS50268">
    <property type="entry name" value="CADHERIN_2"/>
    <property type="match status" value="6"/>
</dbReference>
<dbReference type="InterPro" id="IPR050174">
    <property type="entry name" value="Protocadherin/Cadherin-CA"/>
</dbReference>
<feature type="domain" description="Cadherin" evidence="15">
    <location>
        <begin position="74"/>
        <end position="130"/>
    </location>
</feature>
<dbReference type="InterPro" id="IPR013164">
    <property type="entry name" value="Cadherin_N"/>
</dbReference>
<keyword evidence="7 12" id="KW-0106">Calcium</keyword>
<dbReference type="CDD" id="cd11304">
    <property type="entry name" value="Cadherin_repeat"/>
    <property type="match status" value="5"/>
</dbReference>
<dbReference type="GO" id="GO:0005509">
    <property type="term" value="F:calcium ion binding"/>
    <property type="evidence" value="ECO:0007669"/>
    <property type="project" value="UniProtKB-UniRule"/>
</dbReference>
<accession>A0A6P7NM79</accession>
<feature type="chain" id="PRO_5028155656" evidence="14">
    <location>
        <begin position="26"/>
        <end position="819"/>
    </location>
</feature>
<keyword evidence="16" id="KW-1185">Reference proteome</keyword>
<dbReference type="GeneID" id="114864352"/>
<proteinExistence type="predicted"/>
<dbReference type="Proteomes" id="UP000515150">
    <property type="component" value="Chromosome 10"/>
</dbReference>
<keyword evidence="3" id="KW-1003">Cell membrane</keyword>
<dbReference type="SUPFAM" id="SSF49313">
    <property type="entry name" value="Cadherin-like"/>
    <property type="match status" value="6"/>
</dbReference>
<dbReference type="InParanoid" id="A0A6P7NM79"/>
<organism evidence="16 17">
    <name type="scientific">Betta splendens</name>
    <name type="common">Siamese fighting fish</name>
    <dbReference type="NCBI Taxonomy" id="158456"/>
    <lineage>
        <taxon>Eukaryota</taxon>
        <taxon>Metazoa</taxon>
        <taxon>Chordata</taxon>
        <taxon>Craniata</taxon>
        <taxon>Vertebrata</taxon>
        <taxon>Euteleostomi</taxon>
        <taxon>Actinopterygii</taxon>
        <taxon>Neopterygii</taxon>
        <taxon>Teleostei</taxon>
        <taxon>Neoteleostei</taxon>
        <taxon>Acanthomorphata</taxon>
        <taxon>Anabantaria</taxon>
        <taxon>Anabantiformes</taxon>
        <taxon>Anabantoidei</taxon>
        <taxon>Osphronemidae</taxon>
        <taxon>Betta</taxon>
    </lineage>
</organism>
<feature type="domain" description="Cadherin" evidence="15">
    <location>
        <begin position="348"/>
        <end position="444"/>
    </location>
</feature>
<dbReference type="PANTHER" id="PTHR24028:SF114">
    <property type="entry name" value="PCDH2G3 PROTEIN-RELATED"/>
    <property type="match status" value="1"/>
</dbReference>
<evidence type="ECO:0000256" key="14">
    <source>
        <dbReference type="SAM" id="SignalP"/>
    </source>
</evidence>
<evidence type="ECO:0000256" key="7">
    <source>
        <dbReference type="ARBA" id="ARBA00022837"/>
    </source>
</evidence>
<name>A0A6P7NM79_BETSP</name>
<dbReference type="InterPro" id="IPR002126">
    <property type="entry name" value="Cadherin-like_dom"/>
</dbReference>
<feature type="domain" description="Cadherin" evidence="15">
    <location>
        <begin position="235"/>
        <end position="339"/>
    </location>
</feature>
<dbReference type="FunFam" id="2.60.40.60:FF:000006">
    <property type="entry name" value="Protocadherin alpha 2"/>
    <property type="match status" value="1"/>
</dbReference>
<dbReference type="FunFam" id="2.60.40.60:FF:000002">
    <property type="entry name" value="Protocadherin alpha 2"/>
    <property type="match status" value="1"/>
</dbReference>
<evidence type="ECO:0000256" key="9">
    <source>
        <dbReference type="ARBA" id="ARBA00022989"/>
    </source>
</evidence>
<keyword evidence="11" id="KW-0325">Glycoprotein</keyword>
<dbReference type="GO" id="GO:0009653">
    <property type="term" value="P:anatomical structure morphogenesis"/>
    <property type="evidence" value="ECO:0007669"/>
    <property type="project" value="UniProtKB-ARBA"/>
</dbReference>
<evidence type="ECO:0000256" key="8">
    <source>
        <dbReference type="ARBA" id="ARBA00022889"/>
    </source>
</evidence>
<feature type="transmembrane region" description="Helical" evidence="13">
    <location>
        <begin position="680"/>
        <end position="702"/>
    </location>
</feature>
<evidence type="ECO:0000256" key="3">
    <source>
        <dbReference type="ARBA" id="ARBA00022475"/>
    </source>
</evidence>
<comment type="function">
    <text evidence="1">Potential calcium-dependent cell-adhesion protein. May be involved in the establishment and maintenance of specific neuronal connections in the brain.</text>
</comment>
<dbReference type="Pfam" id="PF08266">
    <property type="entry name" value="Cadherin_2"/>
    <property type="match status" value="1"/>
</dbReference>
<dbReference type="Pfam" id="PF16492">
    <property type="entry name" value="Cadherin_C_2"/>
    <property type="match status" value="1"/>
</dbReference>
<evidence type="ECO:0000256" key="1">
    <source>
        <dbReference type="ARBA" id="ARBA00003436"/>
    </source>
</evidence>
<dbReference type="FunFam" id="2.60.40.60:FF:000129">
    <property type="entry name" value="protocadherin alpha-C2 isoform X1"/>
    <property type="match status" value="1"/>
</dbReference>
<comment type="subcellular location">
    <subcellularLocation>
        <location evidence="2">Cell membrane</location>
        <topology evidence="2">Single-pass type I membrane protein</topology>
    </subcellularLocation>
</comment>
<reference evidence="17" key="1">
    <citation type="submission" date="2025-08" db="UniProtKB">
        <authorList>
            <consortium name="RefSeq"/>
        </authorList>
    </citation>
    <scope>IDENTIFICATION</scope>
</reference>
<evidence type="ECO:0000256" key="5">
    <source>
        <dbReference type="ARBA" id="ARBA00022729"/>
    </source>
</evidence>
<evidence type="ECO:0000259" key="15">
    <source>
        <dbReference type="PROSITE" id="PS50268"/>
    </source>
</evidence>
<gene>
    <name evidence="17" type="primary">LOC114864352</name>
</gene>
<evidence type="ECO:0000256" key="10">
    <source>
        <dbReference type="ARBA" id="ARBA00023136"/>
    </source>
</evidence>
<evidence type="ECO:0000256" key="11">
    <source>
        <dbReference type="ARBA" id="ARBA00023180"/>
    </source>
</evidence>
<keyword evidence="9 13" id="KW-1133">Transmembrane helix</keyword>
<feature type="domain" description="Cadherin" evidence="15">
    <location>
        <begin position="569"/>
        <end position="665"/>
    </location>
</feature>
<dbReference type="Pfam" id="PF00028">
    <property type="entry name" value="Cadherin"/>
    <property type="match status" value="5"/>
</dbReference>
<dbReference type="PANTHER" id="PTHR24028">
    <property type="entry name" value="CADHERIN-87A"/>
    <property type="match status" value="1"/>
</dbReference>
<dbReference type="OrthoDB" id="6252479at2759"/>
<dbReference type="FunFam" id="2.60.40.60:FF:000007">
    <property type="entry name" value="Protocadherin alpha 2"/>
    <property type="match status" value="1"/>
</dbReference>
<keyword evidence="8" id="KW-0130">Cell adhesion</keyword>
<dbReference type="GO" id="GO:0007156">
    <property type="term" value="P:homophilic cell adhesion via plasma membrane adhesion molecules"/>
    <property type="evidence" value="ECO:0007669"/>
    <property type="project" value="InterPro"/>
</dbReference>
<dbReference type="PROSITE" id="PS00232">
    <property type="entry name" value="CADHERIN_1"/>
    <property type="match status" value="3"/>
</dbReference>
<dbReference type="FunFam" id="2.60.40.60:FF:000001">
    <property type="entry name" value="Protocadherin alpha 2"/>
    <property type="match status" value="1"/>
</dbReference>
<dbReference type="KEGG" id="bspl:114864352"/>
<dbReference type="AlphaFoldDB" id="A0A6P7NM79"/>
<dbReference type="InterPro" id="IPR032455">
    <property type="entry name" value="Cadherin_C"/>
</dbReference>